<feature type="chain" id="PRO_5043363750" evidence="3">
    <location>
        <begin position="19"/>
        <end position="218"/>
    </location>
</feature>
<name>A0AAW5B8P0_9BACI</name>
<feature type="signal peptide" evidence="3">
    <location>
        <begin position="1"/>
        <end position="18"/>
    </location>
</feature>
<feature type="domain" description="DUF4352" evidence="4">
    <location>
        <begin position="95"/>
        <end position="194"/>
    </location>
</feature>
<dbReference type="Gene3D" id="2.60.40.1240">
    <property type="match status" value="1"/>
</dbReference>
<dbReference type="AlphaFoldDB" id="A0AAW5B8P0"/>
<evidence type="ECO:0000313" key="5">
    <source>
        <dbReference type="EMBL" id="MCG3420736.1"/>
    </source>
</evidence>
<sequence>MKKWLVVLLVIVTLVISACSDGEDNKGDEEQNLNETMEGNNTSEEEKKGEEETENDSSIEDEDSEDSSGPFETQTEDQLDLAIGDTGKFDTDLTTYEITLNGAEIKSEVDDITSQLDDFIILDITVKNTGDKSHTVQDLLYGLEVTFDLESTGYQDYSEDFPSLEKLEGELSPGEQTSGEFITEIPNAEEYFFRLRSGITGAGSSNEVIWTIPAEQAK</sequence>
<dbReference type="Proteomes" id="UP001199631">
    <property type="component" value="Unassembled WGS sequence"/>
</dbReference>
<feature type="compositionally biased region" description="Acidic residues" evidence="2">
    <location>
        <begin position="51"/>
        <end position="66"/>
    </location>
</feature>
<evidence type="ECO:0000256" key="3">
    <source>
        <dbReference type="SAM" id="SignalP"/>
    </source>
</evidence>
<evidence type="ECO:0000256" key="2">
    <source>
        <dbReference type="SAM" id="MobiDB-lite"/>
    </source>
</evidence>
<feature type="region of interest" description="Disordered" evidence="2">
    <location>
        <begin position="20"/>
        <end position="82"/>
    </location>
</feature>
<gene>
    <name evidence="5" type="ORF">K3T81_16450</name>
</gene>
<comment type="caution">
    <text evidence="5">The sequence shown here is derived from an EMBL/GenBank/DDBJ whole genome shotgun (WGS) entry which is preliminary data.</text>
</comment>
<dbReference type="InterPro" id="IPR029050">
    <property type="entry name" value="Immunoprotect_excell_Ig-like"/>
</dbReference>
<evidence type="ECO:0000259" key="4">
    <source>
        <dbReference type="Pfam" id="PF11611"/>
    </source>
</evidence>
<dbReference type="EMBL" id="JAIFZM010000017">
    <property type="protein sequence ID" value="MCG3420736.1"/>
    <property type="molecule type" value="Genomic_DNA"/>
</dbReference>
<reference evidence="5 6" key="1">
    <citation type="journal article" date="2022" name="Evol. Bioinform. Online">
        <title>Draft Genome Sequence of Oceanobacillus jordanicus Strain GSFE11, a Halotolerant Plant Growth-Promoting Bacterial Endophyte Isolated From the Jordan Valley.</title>
        <authorList>
            <person name="Alhindi T."/>
            <person name="Albdaiwi R."/>
        </authorList>
    </citation>
    <scope>NUCLEOTIDE SEQUENCE [LARGE SCALE GENOMIC DNA]</scope>
    <source>
        <strain evidence="5 6">GSFE11</strain>
    </source>
</reference>
<accession>A0AAW5B8P0</accession>
<dbReference type="PROSITE" id="PS51257">
    <property type="entry name" value="PROKAR_LIPOPROTEIN"/>
    <property type="match status" value="1"/>
</dbReference>
<dbReference type="InterPro" id="IPR029051">
    <property type="entry name" value="DUF4352"/>
</dbReference>
<organism evidence="5 6">
    <name type="scientific">Oceanobacillus jordanicus</name>
    <dbReference type="NCBI Taxonomy" id="2867266"/>
    <lineage>
        <taxon>Bacteria</taxon>
        <taxon>Bacillati</taxon>
        <taxon>Bacillota</taxon>
        <taxon>Bacilli</taxon>
        <taxon>Bacillales</taxon>
        <taxon>Bacillaceae</taxon>
        <taxon>Oceanobacillus</taxon>
    </lineage>
</organism>
<protein>
    <submittedName>
        <fullName evidence="5">DUF4352 domain-containing protein</fullName>
    </submittedName>
</protein>
<evidence type="ECO:0000313" key="6">
    <source>
        <dbReference type="Proteomes" id="UP001199631"/>
    </source>
</evidence>
<keyword evidence="1 3" id="KW-0732">Signal</keyword>
<proteinExistence type="predicted"/>
<keyword evidence="6" id="KW-1185">Reference proteome</keyword>
<dbReference type="RefSeq" id="WP_238021078.1">
    <property type="nucleotide sequence ID" value="NZ_JAIFZM010000017.1"/>
</dbReference>
<evidence type="ECO:0000256" key="1">
    <source>
        <dbReference type="ARBA" id="ARBA00022729"/>
    </source>
</evidence>
<dbReference type="Pfam" id="PF11611">
    <property type="entry name" value="DUF4352"/>
    <property type="match status" value="1"/>
</dbReference>